<feature type="region of interest" description="Disordered" evidence="2">
    <location>
        <begin position="360"/>
        <end position="432"/>
    </location>
</feature>
<dbReference type="AlphaFoldDB" id="D7UY03"/>
<dbReference type="EMBL" id="ACCR02000003">
    <property type="protein sequence ID" value="EFI84561.1"/>
    <property type="molecule type" value="Genomic_DNA"/>
</dbReference>
<proteinExistence type="predicted"/>
<sequence length="638" mass="73054">MKKTLLKKLLLVILTIVILIPPLPLQGKAAASKITSKKNVHYSMDIVKTSTTYNVFGHAPYNTPGAKKLGNSVQYIGKKYQAVNEWVTDNKRTWVNFKDMDGKTIGWVDKKAIKQGADFRKITSKKDVNYFATITRKSDGIYSKGPHNTPGAKKVGTSAPYYNFSLQVRREIVTDNKVTWLNIYSFIGSTYKEVGWIDKAGTKLYTPLTYVDKPVSYKVIIAKGNDNIYKGDWNPVNGSGTEYDINGYISNTVHVSKERILKSSAGETKYLLIEKDGKQLGWIKPEHLTTYLTEDSKVAQVENVIQTYLKLNNKAMKINSEAFVNFATEQLLEDSDNDLAEREDYDIITAYLSEYLHKHTSTPSEKAFPEGEQTESSVDLDDDLVEEPIIDDENLITPEPDEKAEKKATISSRQTAEISDEKDEDKSPLIAEQNTTVRELNRIAEEEEIENNDIVESDITAFRAKGYNRKRAIAYAKKWGKHRNKNYRREGVDCTNFVSQCVYNGRMSEKVKKPVPRNIYKTESYWYSQHVHRFVNVWTDYHEIAVSSSWINVSDFAAYWSKRKPVRSFKNVNSAISYARPGDIIQFKKKGGKRYYHSMIAVEKSNKTLYMAGHTKDYYKRNIKKAHEKGDSIRVIRF</sequence>
<keyword evidence="5" id="KW-1185">Reference proteome</keyword>
<evidence type="ECO:0000256" key="2">
    <source>
        <dbReference type="SAM" id="MobiDB-lite"/>
    </source>
</evidence>
<evidence type="ECO:0000259" key="3">
    <source>
        <dbReference type="PROSITE" id="PS51780"/>
    </source>
</evidence>
<dbReference type="InterPro" id="IPR038200">
    <property type="entry name" value="GW_dom_sf"/>
</dbReference>
<dbReference type="InterPro" id="IPR024301">
    <property type="entry name" value="Amidase_6"/>
</dbReference>
<gene>
    <name evidence="4" type="ORF">HMPREF0556_11114</name>
</gene>
<evidence type="ECO:0000313" key="5">
    <source>
        <dbReference type="Proteomes" id="UP000010119"/>
    </source>
</evidence>
<feature type="domain" description="GW" evidence="3">
    <location>
        <begin position="124"/>
        <end position="207"/>
    </location>
</feature>
<feature type="domain" description="GW" evidence="3">
    <location>
        <begin position="211"/>
        <end position="293"/>
    </location>
</feature>
<dbReference type="HOGENOM" id="CLU_428836_0_0_9"/>
<reference evidence="4" key="1">
    <citation type="submission" date="2010-06" db="EMBL/GenBank/DDBJ databases">
        <authorList>
            <person name="Muzny D."/>
            <person name="Qin X."/>
            <person name="Buhay C."/>
            <person name="Dugan-Rocha S."/>
            <person name="Ding Y."/>
            <person name="Chen G."/>
            <person name="Hawes A."/>
            <person name="Holder M."/>
            <person name="Jhangiani S."/>
            <person name="Johnson A."/>
            <person name="Khan Z."/>
            <person name="Li Z."/>
            <person name="Liu W."/>
            <person name="Liu X."/>
            <person name="Perez L."/>
            <person name="Shen H."/>
            <person name="Wang Q."/>
            <person name="Watt J."/>
            <person name="Xi L."/>
            <person name="Xin Y."/>
            <person name="Zhou J."/>
            <person name="Deng J."/>
            <person name="Jiang H."/>
            <person name="Liu Y."/>
            <person name="Qu J."/>
            <person name="Song X.-Z."/>
            <person name="Zhang L."/>
            <person name="Villasana D."/>
            <person name="Johnson A."/>
            <person name="Liu J."/>
            <person name="Liyanage D."/>
            <person name="Lorensuhewa L."/>
            <person name="Robinson T."/>
            <person name="Song A."/>
            <person name="Song B.-B."/>
            <person name="Dinh H."/>
            <person name="Thornton R."/>
            <person name="Coyle M."/>
            <person name="Francisco L."/>
            <person name="Jackson L."/>
            <person name="Javaid M."/>
            <person name="Korchina V."/>
            <person name="Kovar C."/>
            <person name="Mata R."/>
            <person name="Mathew T."/>
            <person name="Ngo R."/>
            <person name="Nguyen L."/>
            <person name="Nguyen N."/>
            <person name="Okwuonu G."/>
            <person name="Ongeri F."/>
            <person name="Pham C."/>
            <person name="Simmons D."/>
            <person name="Wilczek-Boney K."/>
            <person name="Hale W."/>
            <person name="Jakkamsetti A."/>
            <person name="Pham P."/>
            <person name="Ruth R."/>
            <person name="San Lucas F."/>
            <person name="Warren J."/>
            <person name="Zhang J."/>
            <person name="Zhao Z."/>
            <person name="Zhou C."/>
            <person name="Zhu D."/>
            <person name="Lee S."/>
            <person name="Bess C."/>
            <person name="Blankenburg K."/>
            <person name="Forbes L."/>
            <person name="Fu Q."/>
            <person name="Gubbala S."/>
            <person name="Hirani K."/>
            <person name="Jayaseelan J.C."/>
            <person name="Lara F."/>
            <person name="Munidasa M."/>
            <person name="Palculict T."/>
            <person name="Patil S."/>
            <person name="Pu L.-L."/>
            <person name="Saada N."/>
            <person name="Tang L."/>
            <person name="Weissenberger G."/>
            <person name="Zhu Y."/>
            <person name="Hemphill L."/>
            <person name="Shang Y."/>
            <person name="Youmans B."/>
            <person name="Ayvaz T."/>
            <person name="Ross M."/>
            <person name="Santibanez J."/>
            <person name="Aqrawi P."/>
            <person name="Gross S."/>
            <person name="Joshi V."/>
            <person name="Fowler G."/>
            <person name="Nazareth L."/>
            <person name="Reid J."/>
            <person name="Worley K."/>
            <person name="Petrosino J."/>
            <person name="Highlander S."/>
            <person name="Gibbs R."/>
        </authorList>
    </citation>
    <scope>NUCLEOTIDE SEQUENCE [LARGE SCALE GENOMIC DNA]</scope>
    <source>
        <strain evidence="4">DSM 20601</strain>
    </source>
</reference>
<dbReference type="eggNOG" id="ENOG50331JF">
    <property type="taxonomic scope" value="Bacteria"/>
</dbReference>
<name>D7UY03_LISGR</name>
<dbReference type="PANTHER" id="PTHR40032">
    <property type="entry name" value="EXPORTED PROTEIN-RELATED"/>
    <property type="match status" value="1"/>
</dbReference>
<dbReference type="PANTHER" id="PTHR40032:SF1">
    <property type="entry name" value="EXPORTED PROTEIN"/>
    <property type="match status" value="1"/>
</dbReference>
<dbReference type="SUPFAM" id="SSF82057">
    <property type="entry name" value="Prokaryotic SH3-related domain"/>
    <property type="match status" value="3"/>
</dbReference>
<dbReference type="STRING" id="525367.HMPREF0556_11114"/>
<evidence type="ECO:0000313" key="4">
    <source>
        <dbReference type="EMBL" id="EFI84561.1"/>
    </source>
</evidence>
<dbReference type="InterPro" id="IPR025987">
    <property type="entry name" value="GW_dom"/>
</dbReference>
<dbReference type="Pfam" id="PF12671">
    <property type="entry name" value="Amidase_6"/>
    <property type="match status" value="1"/>
</dbReference>
<dbReference type="Gene3D" id="3.90.1720.10">
    <property type="entry name" value="endopeptidase domain like (from Nostoc punctiforme)"/>
    <property type="match status" value="1"/>
</dbReference>
<dbReference type="PROSITE" id="PS51780">
    <property type="entry name" value="GW"/>
    <property type="match status" value="3"/>
</dbReference>
<keyword evidence="1" id="KW-0732">Signal</keyword>
<dbReference type="Pfam" id="PF13457">
    <property type="entry name" value="GW"/>
    <property type="match status" value="3"/>
</dbReference>
<comment type="caution">
    <text evidence="4">The sequence shown here is derived from an EMBL/GenBank/DDBJ whole genome shotgun (WGS) entry which is preliminary data.</text>
</comment>
<dbReference type="Gene3D" id="2.30.30.170">
    <property type="match status" value="3"/>
</dbReference>
<feature type="compositionally biased region" description="Acidic residues" evidence="2">
    <location>
        <begin position="378"/>
        <end position="394"/>
    </location>
</feature>
<organism evidence="4 5">
    <name type="scientific">Listeria grayi DSM 20601</name>
    <dbReference type="NCBI Taxonomy" id="525367"/>
    <lineage>
        <taxon>Bacteria</taxon>
        <taxon>Bacillati</taxon>
        <taxon>Bacillota</taxon>
        <taxon>Bacilli</taxon>
        <taxon>Bacillales</taxon>
        <taxon>Listeriaceae</taxon>
        <taxon>Listeria</taxon>
    </lineage>
</organism>
<evidence type="ECO:0000256" key="1">
    <source>
        <dbReference type="ARBA" id="ARBA00022729"/>
    </source>
</evidence>
<accession>D7UY03</accession>
<dbReference type="RefSeq" id="WP_003758438.1">
    <property type="nucleotide sequence ID" value="NZ_GL538353.1"/>
</dbReference>
<protein>
    <recommendedName>
        <fullName evidence="3">GW domain-containing protein</fullName>
    </recommendedName>
</protein>
<dbReference type="Proteomes" id="UP000010119">
    <property type="component" value="Unassembled WGS sequence"/>
</dbReference>
<feature type="domain" description="GW" evidence="3">
    <location>
        <begin position="36"/>
        <end position="118"/>
    </location>
</feature>